<evidence type="ECO:0000259" key="1">
    <source>
        <dbReference type="Pfam" id="PF08874"/>
    </source>
</evidence>
<dbReference type="Proteomes" id="UP000054099">
    <property type="component" value="Unassembled WGS sequence"/>
</dbReference>
<name>A0A0V8J277_9BACL</name>
<dbReference type="Pfam" id="PF08874">
    <property type="entry name" value="DUF1835"/>
    <property type="match status" value="1"/>
</dbReference>
<organism evidence="2 3">
    <name type="scientific">Fictibacillus enclensis</name>
    <dbReference type="NCBI Taxonomy" id="1017270"/>
    <lineage>
        <taxon>Bacteria</taxon>
        <taxon>Bacillati</taxon>
        <taxon>Bacillota</taxon>
        <taxon>Bacilli</taxon>
        <taxon>Bacillales</taxon>
        <taxon>Fictibacillaceae</taxon>
        <taxon>Fictibacillus</taxon>
    </lineage>
</organism>
<feature type="domain" description="DUF1835" evidence="1">
    <location>
        <begin position="3"/>
        <end position="105"/>
    </location>
</feature>
<evidence type="ECO:0000313" key="2">
    <source>
        <dbReference type="EMBL" id="KSU80952.1"/>
    </source>
</evidence>
<dbReference type="AlphaFoldDB" id="A0A0V8J277"/>
<dbReference type="RefSeq" id="WP_061974447.1">
    <property type="nucleotide sequence ID" value="NZ_FMAV01000004.1"/>
</dbReference>
<sequence>MKVHIVNGDMVGNKLTDLEGDMIIWREMYDLGPVDPDMNDRLLKKRAVFFENMLGLPNELFLNTCRQQEQELRSIPIDADITLWFEHDRYDQTMLLYLLKSLKERGLTNLYMVTADAYPGIDPFFGLGQLTASQLTALHTDRIPITEKQMQEAELGWNAYASDDPRDLVYWLLQGECSLPYTKRALRRHLTYFPSEKNGLNEVEEHIFQLIHEGIGSFTELYQNVTAQRSDDGLSDLHFAAILDHLKPLLRLTEGTLPSYDAEPEEAVLELTYEGIEVLMEREDRFDYAASEWWLGGAAVQHGEWRWDGEKIIGKRT</sequence>
<protein>
    <recommendedName>
        <fullName evidence="1">DUF1835 domain-containing protein</fullName>
    </recommendedName>
</protein>
<comment type="caution">
    <text evidence="2">The sequence shown here is derived from an EMBL/GenBank/DDBJ whole genome shotgun (WGS) entry which is preliminary data.</text>
</comment>
<gene>
    <name evidence="2" type="ORF">AS030_18530</name>
</gene>
<dbReference type="OrthoDB" id="127805at2"/>
<keyword evidence="3" id="KW-1185">Reference proteome</keyword>
<reference evidence="2 3" key="1">
    <citation type="journal article" date="2014" name="Antonie Van Leeuwenhoek">
        <title>Fictibacillus enclensis sp. nov., isolated from marine sediment.</title>
        <authorList>
            <person name="Dastager S.G."/>
            <person name="Mawlankar R."/>
            <person name="Srinivasan K."/>
            <person name="Tang S.K."/>
            <person name="Lee J.C."/>
            <person name="Ramana V.V."/>
            <person name="Shouche Y.S."/>
        </authorList>
    </citation>
    <scope>NUCLEOTIDE SEQUENCE [LARGE SCALE GENOMIC DNA]</scope>
    <source>
        <strain evidence="2 3">NIO-1003</strain>
    </source>
</reference>
<accession>A0A0V8J277</accession>
<dbReference type="EMBL" id="LNQN01000006">
    <property type="protein sequence ID" value="KSU80952.1"/>
    <property type="molecule type" value="Genomic_DNA"/>
</dbReference>
<evidence type="ECO:0000313" key="3">
    <source>
        <dbReference type="Proteomes" id="UP000054099"/>
    </source>
</evidence>
<proteinExistence type="predicted"/>
<dbReference type="InterPro" id="IPR014973">
    <property type="entry name" value="DUF1835"/>
</dbReference>